<proteinExistence type="inferred from homology"/>
<dbReference type="PANTHER" id="PTHR10960:SF0">
    <property type="entry name" value="V(D)J RECOMBINATION-ACTIVATING PROTEIN 2"/>
    <property type="match status" value="1"/>
</dbReference>
<keyword evidence="4 10" id="KW-0479">Metal-binding</keyword>
<dbReference type="Gene3D" id="3.30.160.290">
    <property type="entry name" value="Rag2 PHD finger"/>
    <property type="match status" value="1"/>
</dbReference>
<dbReference type="Pfam" id="PF13341">
    <property type="entry name" value="RAG2_PHD"/>
    <property type="match status" value="1"/>
</dbReference>
<evidence type="ECO:0000256" key="8">
    <source>
        <dbReference type="ARBA" id="ARBA00023172"/>
    </source>
</evidence>
<evidence type="ECO:0000256" key="6">
    <source>
        <dbReference type="ARBA" id="ARBA00022833"/>
    </source>
</evidence>
<feature type="binding site" evidence="10">
    <location>
        <position position="413"/>
    </location>
    <ligand>
        <name>Zn(2+)</name>
        <dbReference type="ChEBI" id="CHEBI:29105"/>
        <label>1</label>
    </ligand>
</feature>
<evidence type="ECO:0000259" key="11">
    <source>
        <dbReference type="Pfam" id="PF13341"/>
    </source>
</evidence>
<dbReference type="InterPro" id="IPR015915">
    <property type="entry name" value="Kelch-typ_b-propeller"/>
</dbReference>
<dbReference type="PANTHER" id="PTHR10960">
    <property type="entry name" value="V D J RECOMBINATION-ACTIVATING PROTEIN 2"/>
    <property type="match status" value="1"/>
</dbReference>
<feature type="binding site" evidence="10">
    <location>
        <position position="436"/>
    </location>
    <ligand>
        <name>Zn(2+)</name>
        <dbReference type="ChEBI" id="CHEBI:29105"/>
        <label>1</label>
    </ligand>
</feature>
<keyword evidence="9" id="KW-0539">Nucleus</keyword>
<accession>A0AAD1TFI5</accession>
<keyword evidence="5" id="KW-0863">Zinc-finger</keyword>
<dbReference type="CDD" id="cd15569">
    <property type="entry name" value="PHD_RAG2"/>
    <property type="match status" value="1"/>
</dbReference>
<evidence type="ECO:0000256" key="4">
    <source>
        <dbReference type="ARBA" id="ARBA00022723"/>
    </source>
</evidence>
<name>A0AAD1TFI5_PELCU</name>
<evidence type="ECO:0000256" key="5">
    <source>
        <dbReference type="ARBA" id="ARBA00022771"/>
    </source>
</evidence>
<dbReference type="InterPro" id="IPR025162">
    <property type="entry name" value="RAG2_PHD"/>
</dbReference>
<evidence type="ECO:0000256" key="1">
    <source>
        <dbReference type="ARBA" id="ARBA00004123"/>
    </source>
</evidence>
<comment type="similarity">
    <text evidence="2">Belongs to the RAG2 family.</text>
</comment>
<gene>
    <name evidence="12" type="ORF">PECUL_23A013779</name>
</gene>
<sequence>MTLQIVTAVNNTTLIQPGFSLLRFGSHLFFFGQKGWPKRSCPTGVFLVDLKNNELKLRPTMFNNDSCYLPPLRNPAVCSLPTNSGNEDTQYLIHGGKTPNNELSSKLYMMSVAPLINKKIILCCSEKEIEGDIPEARYGHSMNVVHSRDKSAVVIFGGRSYLPLNQRTTENWNCVVDCQPLLYLIDLQFGCSSSYLIPELQDGISFHSSLAKNDIIYILGGHSYENNLRARNIYKIKVDLPLGSPKVTCEVLQGSISFSSAIVTKTSPDEFLIVGGYESDSNKRLTCNRVCLSDDSIDIQEFESPDWTAEIKHSKTWFGGDMGHGMVLIGVPGDNKHQPSESNFYFYVLNLGQNGDLMLQSCSQESLEEQEDSMPLEDSEEFTFNIFDEDVYNEDDEEDESVTGYWITCCADCIVDINTWVPFYSTELNKPAMIYCSSEGGHWVHSQCMDLSESMLVHLSENNIKYFCKEHVNLARGLQTPKKDNPVMKPSMKKVGKKPLVRRLSEVKKSFLRRLFD</sequence>
<evidence type="ECO:0000256" key="7">
    <source>
        <dbReference type="ARBA" id="ARBA00022853"/>
    </source>
</evidence>
<evidence type="ECO:0000256" key="2">
    <source>
        <dbReference type="ARBA" id="ARBA00008254"/>
    </source>
</evidence>
<dbReference type="GO" id="GO:0006325">
    <property type="term" value="P:chromatin organization"/>
    <property type="evidence" value="ECO:0007669"/>
    <property type="project" value="UniProtKB-KW"/>
</dbReference>
<organism evidence="12 13">
    <name type="scientific">Pelobates cultripes</name>
    <name type="common">Western spadefoot toad</name>
    <dbReference type="NCBI Taxonomy" id="61616"/>
    <lineage>
        <taxon>Eukaryota</taxon>
        <taxon>Metazoa</taxon>
        <taxon>Chordata</taxon>
        <taxon>Craniata</taxon>
        <taxon>Vertebrata</taxon>
        <taxon>Euteleostomi</taxon>
        <taxon>Amphibia</taxon>
        <taxon>Batrachia</taxon>
        <taxon>Anura</taxon>
        <taxon>Pelobatoidea</taxon>
        <taxon>Pelobatidae</taxon>
        <taxon>Pelobates</taxon>
    </lineage>
</organism>
<dbReference type="GO" id="GO:0005634">
    <property type="term" value="C:nucleus"/>
    <property type="evidence" value="ECO:0007669"/>
    <property type="project" value="UniProtKB-SubCell"/>
</dbReference>
<dbReference type="AlphaFoldDB" id="A0AAD1TFI5"/>
<dbReference type="FunFam" id="2.120.10.80:FF:000047">
    <property type="entry name" value="V(D)J recombination-activating protein 2"/>
    <property type="match status" value="1"/>
</dbReference>
<dbReference type="Gene3D" id="2.120.10.80">
    <property type="entry name" value="Kelch-type beta propeller"/>
    <property type="match status" value="1"/>
</dbReference>
<dbReference type="Pfam" id="PF03089">
    <property type="entry name" value="RAG2"/>
    <property type="match status" value="1"/>
</dbReference>
<feature type="binding site" evidence="10">
    <location>
        <position position="471"/>
    </location>
    <ligand>
        <name>Zn(2+)</name>
        <dbReference type="ChEBI" id="CHEBI:29105"/>
        <label>1</label>
    </ligand>
</feature>
<feature type="binding site" evidence="10">
    <location>
        <position position="442"/>
    </location>
    <ligand>
        <name>Zn(2+)</name>
        <dbReference type="ChEBI" id="CHEBI:29105"/>
        <label>1</label>
    </ligand>
</feature>
<dbReference type="SUPFAM" id="SSF50965">
    <property type="entry name" value="Galactose oxidase, central domain"/>
    <property type="match status" value="1"/>
</dbReference>
<keyword evidence="13" id="KW-1185">Reference proteome</keyword>
<feature type="binding site" evidence="10">
    <location>
        <position position="409"/>
    </location>
    <ligand>
        <name>Zn(2+)</name>
        <dbReference type="ChEBI" id="CHEBI:29105"/>
        <label>1</label>
    </ligand>
</feature>
<dbReference type="GO" id="GO:0033151">
    <property type="term" value="P:V(D)J recombination"/>
    <property type="evidence" value="ECO:0007669"/>
    <property type="project" value="TreeGrafter"/>
</dbReference>
<evidence type="ECO:0000256" key="3">
    <source>
        <dbReference type="ARBA" id="ARBA00021275"/>
    </source>
</evidence>
<dbReference type="EMBL" id="OW240923">
    <property type="protein sequence ID" value="CAH2325777.1"/>
    <property type="molecule type" value="Genomic_DNA"/>
</dbReference>
<dbReference type="Proteomes" id="UP001295444">
    <property type="component" value="Chromosome 12"/>
</dbReference>
<comment type="subcellular location">
    <subcellularLocation>
        <location evidence="1">Nucleus</location>
    </subcellularLocation>
</comment>
<keyword evidence="7" id="KW-0156">Chromatin regulator</keyword>
<protein>
    <recommendedName>
        <fullName evidence="3">V(D)J recombination-activating protein 2</fullName>
    </recommendedName>
</protein>
<reference evidence="12" key="1">
    <citation type="submission" date="2022-03" db="EMBL/GenBank/DDBJ databases">
        <authorList>
            <person name="Alioto T."/>
            <person name="Alioto T."/>
            <person name="Gomez Garrido J."/>
        </authorList>
    </citation>
    <scope>NUCLEOTIDE SEQUENCE</scope>
</reference>
<feature type="binding site" evidence="10">
    <location>
        <position position="445"/>
    </location>
    <ligand>
        <name>Zn(2+)</name>
        <dbReference type="ChEBI" id="CHEBI:29105"/>
        <label>1</label>
    </ligand>
</feature>
<dbReference type="InterPro" id="IPR011011">
    <property type="entry name" value="Znf_FYVE_PHD"/>
</dbReference>
<keyword evidence="8" id="KW-0233">DNA recombination</keyword>
<evidence type="ECO:0000256" key="9">
    <source>
        <dbReference type="ARBA" id="ARBA00023242"/>
    </source>
</evidence>
<dbReference type="GO" id="GO:0043565">
    <property type="term" value="F:sequence-specific DNA binding"/>
    <property type="evidence" value="ECO:0007669"/>
    <property type="project" value="TreeGrafter"/>
</dbReference>
<feature type="binding site" evidence="10">
    <location>
        <position position="448"/>
    </location>
    <ligand>
        <name>Zn(2+)</name>
        <dbReference type="ChEBI" id="CHEBI:29105"/>
        <label>1</label>
    </ligand>
</feature>
<dbReference type="InterPro" id="IPR004321">
    <property type="entry name" value="RAG2"/>
</dbReference>
<evidence type="ECO:0000313" key="13">
    <source>
        <dbReference type="Proteomes" id="UP001295444"/>
    </source>
</evidence>
<evidence type="ECO:0000313" key="12">
    <source>
        <dbReference type="EMBL" id="CAH2325777.1"/>
    </source>
</evidence>
<dbReference type="SUPFAM" id="SSF57903">
    <property type="entry name" value="FYVE/PHD zinc finger"/>
    <property type="match status" value="1"/>
</dbReference>
<dbReference type="GO" id="GO:0008270">
    <property type="term" value="F:zinc ion binding"/>
    <property type="evidence" value="ECO:0007669"/>
    <property type="project" value="UniProtKB-KW"/>
</dbReference>
<dbReference type="GO" id="GO:0097519">
    <property type="term" value="C:DNA recombinase complex"/>
    <property type="evidence" value="ECO:0007669"/>
    <property type="project" value="TreeGrafter"/>
</dbReference>
<keyword evidence="6 10" id="KW-0862">Zinc</keyword>
<feature type="binding site" evidence="10">
    <location>
        <position position="468"/>
    </location>
    <ligand>
        <name>Zn(2+)</name>
        <dbReference type="ChEBI" id="CHEBI:29105"/>
        <label>1</label>
    </ligand>
</feature>
<dbReference type="InterPro" id="IPR011043">
    <property type="entry name" value="Gal_Oxase/kelch_b-propeller"/>
</dbReference>
<evidence type="ECO:0000256" key="10">
    <source>
        <dbReference type="PIRSR" id="PIRSR604321-1"/>
    </source>
</evidence>
<feature type="domain" description="Recombination activating protein 2 PHD" evidence="11">
    <location>
        <begin position="404"/>
        <end position="481"/>
    </location>
</feature>